<sequence length="261" mass="29512">MYMVKRDGRQEAVHFDKITARLKKLSYGLNIDQCDPVLVSQIIFRENVVKLYCLWKVTCKFIRGIVRHSTIIAKLLIVHGSLNLELLCNVFDKSLNWVSNSNGSLRIENASVYLQILRVRAEQSAQKSTITFEELAKVESAYQATGCYNLLCSGINNEITMDARIFPISSYKSSQCDVCLLIWKCLFILIGCELHMAVQVGFEVVECAYMMKLDGLKAFKITITHSDSVLNSLIREVNGAGPDGQDVALYCPFFKTNIRFV</sequence>
<organism evidence="2">
    <name type="scientific">Cucumis melo</name>
    <name type="common">Muskmelon</name>
    <dbReference type="NCBI Taxonomy" id="3656"/>
    <lineage>
        <taxon>Eukaryota</taxon>
        <taxon>Viridiplantae</taxon>
        <taxon>Streptophyta</taxon>
        <taxon>Embryophyta</taxon>
        <taxon>Tracheophyta</taxon>
        <taxon>Spermatophyta</taxon>
        <taxon>Magnoliopsida</taxon>
        <taxon>eudicotyledons</taxon>
        <taxon>Gunneridae</taxon>
        <taxon>Pentapetalae</taxon>
        <taxon>rosids</taxon>
        <taxon>fabids</taxon>
        <taxon>Cucurbitales</taxon>
        <taxon>Cucurbitaceae</taxon>
        <taxon>Benincaseae</taxon>
        <taxon>Cucumis</taxon>
    </lineage>
</organism>
<accession>A0A9I9EGV4</accession>
<dbReference type="AlphaFoldDB" id="A0A9I9EGV4"/>
<reference evidence="2" key="1">
    <citation type="submission" date="2023-03" db="UniProtKB">
        <authorList>
            <consortium name="EnsemblPlants"/>
        </authorList>
    </citation>
    <scope>IDENTIFICATION</scope>
</reference>
<feature type="domain" description="Neprosin PEP catalytic" evidence="1">
    <location>
        <begin position="139"/>
        <end position="184"/>
    </location>
</feature>
<evidence type="ECO:0000313" key="2">
    <source>
        <dbReference type="EnsemblPlants" id="MELO3C033293.2.1"/>
    </source>
</evidence>
<proteinExistence type="predicted"/>
<dbReference type="Pfam" id="PF03080">
    <property type="entry name" value="Neprosin"/>
    <property type="match status" value="1"/>
</dbReference>
<protein>
    <recommendedName>
        <fullName evidence="1">Neprosin PEP catalytic domain-containing protein</fullName>
    </recommendedName>
</protein>
<dbReference type="InterPro" id="IPR004314">
    <property type="entry name" value="Neprosin"/>
</dbReference>
<dbReference type="EnsemblPlants" id="MELO3C033293.2.1">
    <property type="protein sequence ID" value="MELO3C033293.2.1"/>
    <property type="gene ID" value="MELO3C033293.2"/>
</dbReference>
<name>A0A9I9EGV4_CUCME</name>
<evidence type="ECO:0000259" key="1">
    <source>
        <dbReference type="Pfam" id="PF03080"/>
    </source>
</evidence>
<dbReference type="Gramene" id="MELO3C033293.2.1">
    <property type="protein sequence ID" value="MELO3C033293.2.1"/>
    <property type="gene ID" value="MELO3C033293.2"/>
</dbReference>